<dbReference type="EMBL" id="DXHS01000030">
    <property type="protein sequence ID" value="HIW02066.1"/>
    <property type="molecule type" value="Genomic_DNA"/>
</dbReference>
<name>A0A9D1PZR2_9FIRM</name>
<evidence type="ECO:0000313" key="2">
    <source>
        <dbReference type="EMBL" id="HIW02066.1"/>
    </source>
</evidence>
<comment type="caution">
    <text evidence="2">The sequence shown here is derived from an EMBL/GenBank/DDBJ whole genome shotgun (WGS) entry which is preliminary data.</text>
</comment>
<keyword evidence="1" id="KW-1133">Transmembrane helix</keyword>
<dbReference type="Proteomes" id="UP000823990">
    <property type="component" value="Unassembled WGS sequence"/>
</dbReference>
<accession>A0A9D1PZR2</accession>
<feature type="transmembrane region" description="Helical" evidence="1">
    <location>
        <begin position="6"/>
        <end position="24"/>
    </location>
</feature>
<keyword evidence="1" id="KW-0472">Membrane</keyword>
<evidence type="ECO:0000313" key="3">
    <source>
        <dbReference type="Proteomes" id="UP000823990"/>
    </source>
</evidence>
<reference evidence="2" key="2">
    <citation type="submission" date="2021-04" db="EMBL/GenBank/DDBJ databases">
        <authorList>
            <person name="Gilroy R."/>
        </authorList>
    </citation>
    <scope>NUCLEOTIDE SEQUENCE</scope>
    <source>
        <strain evidence="2">12435</strain>
    </source>
</reference>
<dbReference type="AlphaFoldDB" id="A0A9D1PZR2"/>
<organism evidence="2 3">
    <name type="scientific">Candidatus Protoclostridium stercorigallinarum</name>
    <dbReference type="NCBI Taxonomy" id="2838741"/>
    <lineage>
        <taxon>Bacteria</taxon>
        <taxon>Bacillati</taxon>
        <taxon>Bacillota</taxon>
        <taxon>Clostridia</taxon>
        <taxon>Candidatus Protoclostridium</taxon>
    </lineage>
</organism>
<keyword evidence="1" id="KW-0812">Transmembrane</keyword>
<evidence type="ECO:0000256" key="1">
    <source>
        <dbReference type="SAM" id="Phobius"/>
    </source>
</evidence>
<sequence>MTDKLLLTVCLGCLGALVGLGICMRMKRRAEYFGDLDDFLRAFSESLSFTRDTVPELMRGYVARSPLLGEQLAECAAAMKSGRKAEISGGSLTKEEKRLVAETLASLGSRPPDAEKGAVEECRRKLGVCGKRAADTYARSGKAAVKLGLLAGLLAAVLCW</sequence>
<reference evidence="2" key="1">
    <citation type="journal article" date="2021" name="PeerJ">
        <title>Extensive microbial diversity within the chicken gut microbiome revealed by metagenomics and culture.</title>
        <authorList>
            <person name="Gilroy R."/>
            <person name="Ravi A."/>
            <person name="Getino M."/>
            <person name="Pursley I."/>
            <person name="Horton D.L."/>
            <person name="Alikhan N.F."/>
            <person name="Baker D."/>
            <person name="Gharbi K."/>
            <person name="Hall N."/>
            <person name="Watson M."/>
            <person name="Adriaenssens E.M."/>
            <person name="Foster-Nyarko E."/>
            <person name="Jarju S."/>
            <person name="Secka A."/>
            <person name="Antonio M."/>
            <person name="Oren A."/>
            <person name="Chaudhuri R.R."/>
            <person name="La Ragione R."/>
            <person name="Hildebrand F."/>
            <person name="Pallen M.J."/>
        </authorList>
    </citation>
    <scope>NUCLEOTIDE SEQUENCE</scope>
    <source>
        <strain evidence="2">12435</strain>
    </source>
</reference>
<evidence type="ECO:0008006" key="4">
    <source>
        <dbReference type="Google" id="ProtNLM"/>
    </source>
</evidence>
<proteinExistence type="predicted"/>
<protein>
    <recommendedName>
        <fullName evidence="4">Stage III sporulation protein AB</fullName>
    </recommendedName>
</protein>
<gene>
    <name evidence="2" type="ORF">H9892_01860</name>
</gene>